<dbReference type="Proteomes" id="UP001652461">
    <property type="component" value="Unassembled WGS sequence"/>
</dbReference>
<dbReference type="PANTHER" id="PTHR43584">
    <property type="entry name" value="NUCLEOTIDYL TRANSFERASE"/>
    <property type="match status" value="1"/>
</dbReference>
<accession>A0ABT2S1L6</accession>
<evidence type="ECO:0000256" key="1">
    <source>
        <dbReference type="ARBA" id="ARBA00022679"/>
    </source>
</evidence>
<dbReference type="InterPro" id="IPR029044">
    <property type="entry name" value="Nucleotide-diphossugar_trans"/>
</dbReference>
<evidence type="ECO:0000256" key="3">
    <source>
        <dbReference type="SAM" id="Phobius"/>
    </source>
</evidence>
<keyword evidence="3" id="KW-0812">Transmembrane</keyword>
<feature type="domain" description="Aminoglycoside phosphotransferase" evidence="4">
    <location>
        <begin position="405"/>
        <end position="530"/>
    </location>
</feature>
<keyword evidence="7" id="KW-1185">Reference proteome</keyword>
<dbReference type="CDD" id="cd05151">
    <property type="entry name" value="ChoK-like"/>
    <property type="match status" value="1"/>
</dbReference>
<keyword evidence="1" id="KW-0808">Transferase</keyword>
<sequence length="590" mass="69560">MKRNEFHILNSFYNGSIGRGSCSYDLNCNKSLHDQEALNNLIKIGFVSQSDSKITELGIEALEPYRVNNAVILAAGASTRFMPLALEQPKGLFEVKGEKLIERQICQLQDAGIKNITIVLGYKKEMFYYLEDKYGVNFVINESFNIKNNIESLYLAKDKLRNTYICVSDSYFAENPFNQYEYQPFYAGMRVLEKTNEMYVDTDENERITLMEKNRKSGRVLLGHSFWTAEFSKAFIKLMEDDRKVGKYNHSFWEWMVKDNLNNLPPFYFKEYSSGNIYEFDYFEDLRKFDTQYLGHTHSEIIRNIKLVFRCDEEDIVNFRNVSEGMTNTSFVFEINGTDYIYRHPGDGTESIISRKNEKMSLIKAKEIGIDPTYIYADINEGWKISVFIPEFREPDYNSFEDSKKILEVLRRLHSSGIKLDYGMQPWEDALKMEELLREKSPNCFDEYEILKRKIGRLYKMTINDGVEKCFCHGDTYKPNWMIQPDGRVILIDWEYSGYSDPGIDVGYYIVDAMYDFDEAERFIKEYLQDRYTEKRFFHFMAYTAIIAYYWFVWALYRESCGAVMGEALMNWHEMAGKYVDYALNIEEND</sequence>
<dbReference type="Pfam" id="PF12804">
    <property type="entry name" value="NTP_transf_3"/>
    <property type="match status" value="1"/>
</dbReference>
<feature type="domain" description="MobA-like NTP transferase" evidence="5">
    <location>
        <begin position="70"/>
        <end position="165"/>
    </location>
</feature>
<dbReference type="CDD" id="cd02523">
    <property type="entry name" value="PC_cytidylyltransferase"/>
    <property type="match status" value="1"/>
</dbReference>
<evidence type="ECO:0000259" key="4">
    <source>
        <dbReference type="Pfam" id="PF01636"/>
    </source>
</evidence>
<dbReference type="SUPFAM" id="SSF53448">
    <property type="entry name" value="Nucleotide-diphospho-sugar transferases"/>
    <property type="match status" value="1"/>
</dbReference>
<evidence type="ECO:0000256" key="2">
    <source>
        <dbReference type="ARBA" id="ARBA00022695"/>
    </source>
</evidence>
<protein>
    <submittedName>
        <fullName evidence="6">Phosphotransferase</fullName>
    </submittedName>
</protein>
<dbReference type="InterPro" id="IPR025877">
    <property type="entry name" value="MobA-like_NTP_Trfase"/>
</dbReference>
<dbReference type="Gene3D" id="3.90.550.10">
    <property type="entry name" value="Spore Coat Polysaccharide Biosynthesis Protein SpsA, Chain A"/>
    <property type="match status" value="1"/>
</dbReference>
<dbReference type="InterPro" id="IPR002575">
    <property type="entry name" value="Aminoglycoside_PTrfase"/>
</dbReference>
<keyword evidence="2" id="KW-0548">Nucleotidyltransferase</keyword>
<gene>
    <name evidence="6" type="ORF">OCV63_16340</name>
</gene>
<comment type="caution">
    <text evidence="6">The sequence shown here is derived from an EMBL/GenBank/DDBJ whole genome shotgun (WGS) entry which is preliminary data.</text>
</comment>
<evidence type="ECO:0000259" key="5">
    <source>
        <dbReference type="Pfam" id="PF12804"/>
    </source>
</evidence>
<proteinExistence type="predicted"/>
<name>A0ABT2S1L6_9FIRM</name>
<dbReference type="RefSeq" id="WP_158365300.1">
    <property type="nucleotide sequence ID" value="NZ_JAOQKC010000033.1"/>
</dbReference>
<dbReference type="Pfam" id="PF01636">
    <property type="entry name" value="APH"/>
    <property type="match status" value="1"/>
</dbReference>
<organism evidence="6 7">
    <name type="scientific">Laedolimicola ammoniilytica</name>
    <dbReference type="NCBI Taxonomy" id="2981771"/>
    <lineage>
        <taxon>Bacteria</taxon>
        <taxon>Bacillati</taxon>
        <taxon>Bacillota</taxon>
        <taxon>Clostridia</taxon>
        <taxon>Lachnospirales</taxon>
        <taxon>Lachnospiraceae</taxon>
        <taxon>Laedolimicola</taxon>
    </lineage>
</organism>
<dbReference type="PANTHER" id="PTHR43584:SF5">
    <property type="entry name" value="PROTEIN LICC"/>
    <property type="match status" value="1"/>
</dbReference>
<keyword evidence="3" id="KW-0472">Membrane</keyword>
<dbReference type="EMBL" id="JAOQKC010000033">
    <property type="protein sequence ID" value="MCU6698436.1"/>
    <property type="molecule type" value="Genomic_DNA"/>
</dbReference>
<evidence type="ECO:0000313" key="6">
    <source>
        <dbReference type="EMBL" id="MCU6698436.1"/>
    </source>
</evidence>
<dbReference type="Gene3D" id="3.90.1200.10">
    <property type="match status" value="1"/>
</dbReference>
<dbReference type="InterPro" id="IPR050065">
    <property type="entry name" value="GlmU-like"/>
</dbReference>
<evidence type="ECO:0000313" key="7">
    <source>
        <dbReference type="Proteomes" id="UP001652461"/>
    </source>
</evidence>
<reference evidence="6 7" key="1">
    <citation type="journal article" date="2021" name="ISME Commun">
        <title>Automated analysis of genomic sequences facilitates high-throughput and comprehensive description of bacteria.</title>
        <authorList>
            <person name="Hitch T.C.A."/>
        </authorList>
    </citation>
    <scope>NUCLEOTIDE SEQUENCE [LARGE SCALE GENOMIC DNA]</scope>
    <source>
        <strain evidence="6 7">Sanger_04</strain>
    </source>
</reference>
<feature type="transmembrane region" description="Helical" evidence="3">
    <location>
        <begin position="537"/>
        <end position="557"/>
    </location>
</feature>
<keyword evidence="3" id="KW-1133">Transmembrane helix</keyword>
<dbReference type="SUPFAM" id="SSF56112">
    <property type="entry name" value="Protein kinase-like (PK-like)"/>
    <property type="match status" value="1"/>
</dbReference>
<dbReference type="Gene3D" id="3.30.200.20">
    <property type="entry name" value="Phosphorylase Kinase, domain 1"/>
    <property type="match status" value="1"/>
</dbReference>
<dbReference type="InterPro" id="IPR011009">
    <property type="entry name" value="Kinase-like_dom_sf"/>
</dbReference>